<evidence type="ECO:0000256" key="6">
    <source>
        <dbReference type="SAM" id="Coils"/>
    </source>
</evidence>
<dbReference type="GO" id="GO:0003677">
    <property type="term" value="F:DNA binding"/>
    <property type="evidence" value="ECO:0007669"/>
    <property type="project" value="UniProtKB-KW"/>
</dbReference>
<reference evidence="8 9" key="1">
    <citation type="submission" date="2024-04" db="EMBL/GenBank/DDBJ databases">
        <authorList>
            <person name="Fracassetti M."/>
        </authorList>
    </citation>
    <scope>NUCLEOTIDE SEQUENCE [LARGE SCALE GENOMIC DNA]</scope>
</reference>
<proteinExistence type="predicted"/>
<dbReference type="EMBL" id="OZ034821">
    <property type="protein sequence ID" value="CAL1406872.1"/>
    <property type="molecule type" value="Genomic_DNA"/>
</dbReference>
<dbReference type="PROSITE" id="PS50066">
    <property type="entry name" value="MADS_BOX_2"/>
    <property type="match status" value="1"/>
</dbReference>
<dbReference type="Gene3D" id="3.40.1810.10">
    <property type="entry name" value="Transcription factor, MADS-box"/>
    <property type="match status" value="1"/>
</dbReference>
<dbReference type="AlphaFoldDB" id="A0AAV2G9M4"/>
<keyword evidence="4" id="KW-0804">Transcription</keyword>
<dbReference type="PANTHER" id="PTHR48019">
    <property type="entry name" value="SERUM RESPONSE FACTOR HOMOLOG"/>
    <property type="match status" value="1"/>
</dbReference>
<evidence type="ECO:0000256" key="1">
    <source>
        <dbReference type="ARBA" id="ARBA00004123"/>
    </source>
</evidence>
<keyword evidence="9" id="KW-1185">Reference proteome</keyword>
<dbReference type="InterPro" id="IPR002100">
    <property type="entry name" value="TF_MADSbox"/>
</dbReference>
<evidence type="ECO:0000256" key="3">
    <source>
        <dbReference type="ARBA" id="ARBA00023125"/>
    </source>
</evidence>
<evidence type="ECO:0000313" key="8">
    <source>
        <dbReference type="EMBL" id="CAL1406872.1"/>
    </source>
</evidence>
<dbReference type="SUPFAM" id="SSF55455">
    <property type="entry name" value="SRF-like"/>
    <property type="match status" value="1"/>
</dbReference>
<sequence>MKKSNSTSLGLKVTYPKRRDAIVKKATELSLLCGTNVGLILFSPKGKLTSFATHGRIEDIFLQYIEQSNELRKGCVSTNQANLHQPLKQLKREREMLEKLERIETLEGKLQQLNQQQREKQDKMKCYNYEMHKVSSTSEALLHQQFLTKAIHNVEHLKAKMINMEEEQSQNLKSIEVADVDSEEFDDLLTWGEYMNSEKNRNEVIERNQNGGTSGPHLSLEFLTKQKQWNLNTSSAKIPNKRV</sequence>
<name>A0AAV2G9M4_9ROSI</name>
<dbReference type="InterPro" id="IPR036879">
    <property type="entry name" value="TF_MADSbox_sf"/>
</dbReference>
<keyword evidence="6" id="KW-0175">Coiled coil</keyword>
<evidence type="ECO:0000256" key="4">
    <source>
        <dbReference type="ARBA" id="ARBA00023163"/>
    </source>
</evidence>
<keyword evidence="5" id="KW-0539">Nucleus</keyword>
<dbReference type="SMART" id="SM00432">
    <property type="entry name" value="MADS"/>
    <property type="match status" value="1"/>
</dbReference>
<keyword evidence="3" id="KW-0238">DNA-binding</keyword>
<evidence type="ECO:0000256" key="5">
    <source>
        <dbReference type="ARBA" id="ARBA00023242"/>
    </source>
</evidence>
<dbReference type="Pfam" id="PF00319">
    <property type="entry name" value="SRF-TF"/>
    <property type="match status" value="1"/>
</dbReference>
<gene>
    <name evidence="8" type="ORF">LTRI10_LOCUS46568</name>
</gene>
<protein>
    <recommendedName>
        <fullName evidence="7">MADS-box domain-containing protein</fullName>
    </recommendedName>
</protein>
<dbReference type="InterPro" id="IPR050142">
    <property type="entry name" value="MADS-box/MEF2_TF"/>
</dbReference>
<accession>A0AAV2G9M4</accession>
<dbReference type="Proteomes" id="UP001497516">
    <property type="component" value="Chromosome 8"/>
</dbReference>
<evidence type="ECO:0000256" key="2">
    <source>
        <dbReference type="ARBA" id="ARBA00023015"/>
    </source>
</evidence>
<organism evidence="8 9">
    <name type="scientific">Linum trigynum</name>
    <dbReference type="NCBI Taxonomy" id="586398"/>
    <lineage>
        <taxon>Eukaryota</taxon>
        <taxon>Viridiplantae</taxon>
        <taxon>Streptophyta</taxon>
        <taxon>Embryophyta</taxon>
        <taxon>Tracheophyta</taxon>
        <taxon>Spermatophyta</taxon>
        <taxon>Magnoliopsida</taxon>
        <taxon>eudicotyledons</taxon>
        <taxon>Gunneridae</taxon>
        <taxon>Pentapetalae</taxon>
        <taxon>rosids</taxon>
        <taxon>fabids</taxon>
        <taxon>Malpighiales</taxon>
        <taxon>Linaceae</taxon>
        <taxon>Linum</taxon>
    </lineage>
</organism>
<dbReference type="GO" id="GO:0046983">
    <property type="term" value="F:protein dimerization activity"/>
    <property type="evidence" value="ECO:0007669"/>
    <property type="project" value="InterPro"/>
</dbReference>
<comment type="subcellular location">
    <subcellularLocation>
        <location evidence="1">Nucleus</location>
    </subcellularLocation>
</comment>
<keyword evidence="2" id="KW-0805">Transcription regulation</keyword>
<evidence type="ECO:0000313" key="9">
    <source>
        <dbReference type="Proteomes" id="UP001497516"/>
    </source>
</evidence>
<feature type="domain" description="MADS-box" evidence="7">
    <location>
        <begin position="12"/>
        <end position="55"/>
    </location>
</feature>
<dbReference type="GO" id="GO:0005634">
    <property type="term" value="C:nucleus"/>
    <property type="evidence" value="ECO:0007669"/>
    <property type="project" value="UniProtKB-SubCell"/>
</dbReference>
<evidence type="ECO:0000259" key="7">
    <source>
        <dbReference type="PROSITE" id="PS50066"/>
    </source>
</evidence>
<dbReference type="PRINTS" id="PR00404">
    <property type="entry name" value="MADSDOMAIN"/>
</dbReference>
<feature type="coiled-coil region" evidence="6">
    <location>
        <begin position="87"/>
        <end position="167"/>
    </location>
</feature>